<proteinExistence type="predicted"/>
<dbReference type="Proteomes" id="UP000809789">
    <property type="component" value="Unassembled WGS sequence"/>
</dbReference>
<reference evidence="2" key="1">
    <citation type="submission" date="2021-07" db="EMBL/GenBank/DDBJ databases">
        <title>Elsinoe batatas strain:CRI-CJ2 Genome sequencing and assembly.</title>
        <authorList>
            <person name="Huang L."/>
        </authorList>
    </citation>
    <scope>NUCLEOTIDE SEQUENCE</scope>
    <source>
        <strain evidence="2">CRI-CJ2</strain>
    </source>
</reference>
<evidence type="ECO:0000313" key="3">
    <source>
        <dbReference type="Proteomes" id="UP000809789"/>
    </source>
</evidence>
<dbReference type="OrthoDB" id="6079484at2759"/>
<dbReference type="Gene3D" id="2.40.70.10">
    <property type="entry name" value="Acid Proteases"/>
    <property type="match status" value="2"/>
</dbReference>
<dbReference type="AlphaFoldDB" id="A0A8K0PEX3"/>
<sequence>MVIRGVADRSNTHNKRSWTSNIATACTARDTRHGSRSFSPAIIRRFCRPRTEPRRPGKVVPGRLNGYAISALPDSGASINAMHHDFAVERGLAILPIMHKATINIQNAIGSPIIPTGFPHKTHRVEFFTFKDSPPVVLGNAFLNLPDLLFRFSTRLVDDLSSLPAGNDSNTLKVHLMHMNTSDLPHFRGSLDGVPMQALADSGCEPNIVSLAYAKASGMSIDFTQSASLELAGGMTVTSIGTCYAMWYFNDESQWVYNTGRCLAFHVLEGCSFDVMLGKDVVFGEGKLRIHHGQQQLPALRSESADAPSTRCFNLIREPSWNSVVNRLKRWLGRGNRTSGNSTGVVSTVDEQNEELVRRLQARHDNDQKPHGQNKADAERIERLAQEDWNARAQALLALSNPVAPAPQSTTPSLSNPPLSNPNSSI</sequence>
<name>A0A8K0PEX3_9PEZI</name>
<dbReference type="SUPFAM" id="SSF50630">
    <property type="entry name" value="Acid proteases"/>
    <property type="match status" value="2"/>
</dbReference>
<protein>
    <recommendedName>
        <fullName evidence="4">Peptidase A2 domain-containing protein</fullName>
    </recommendedName>
</protein>
<accession>A0A8K0PEX3</accession>
<feature type="compositionally biased region" description="Low complexity" evidence="1">
    <location>
        <begin position="409"/>
        <end position="426"/>
    </location>
</feature>
<keyword evidence="3" id="KW-1185">Reference proteome</keyword>
<comment type="caution">
    <text evidence="2">The sequence shown here is derived from an EMBL/GenBank/DDBJ whole genome shotgun (WGS) entry which is preliminary data.</text>
</comment>
<dbReference type="InterPro" id="IPR021109">
    <property type="entry name" value="Peptidase_aspartic_dom_sf"/>
</dbReference>
<organism evidence="2 3">
    <name type="scientific">Elsinoe batatas</name>
    <dbReference type="NCBI Taxonomy" id="2601811"/>
    <lineage>
        <taxon>Eukaryota</taxon>
        <taxon>Fungi</taxon>
        <taxon>Dikarya</taxon>
        <taxon>Ascomycota</taxon>
        <taxon>Pezizomycotina</taxon>
        <taxon>Dothideomycetes</taxon>
        <taxon>Dothideomycetidae</taxon>
        <taxon>Myriangiales</taxon>
        <taxon>Elsinoaceae</taxon>
        <taxon>Elsinoe</taxon>
    </lineage>
</organism>
<feature type="region of interest" description="Disordered" evidence="1">
    <location>
        <begin position="400"/>
        <end position="426"/>
    </location>
</feature>
<dbReference type="CDD" id="cd00303">
    <property type="entry name" value="retropepsin_like"/>
    <property type="match status" value="2"/>
</dbReference>
<dbReference type="EMBL" id="JAESVG020000010">
    <property type="protein sequence ID" value="KAG8622994.1"/>
    <property type="molecule type" value="Genomic_DNA"/>
</dbReference>
<evidence type="ECO:0008006" key="4">
    <source>
        <dbReference type="Google" id="ProtNLM"/>
    </source>
</evidence>
<gene>
    <name evidence="2" type="ORF">KVT40_007970</name>
</gene>
<evidence type="ECO:0000313" key="2">
    <source>
        <dbReference type="EMBL" id="KAG8622994.1"/>
    </source>
</evidence>
<evidence type="ECO:0000256" key="1">
    <source>
        <dbReference type="SAM" id="MobiDB-lite"/>
    </source>
</evidence>